<dbReference type="Proteomes" id="UP000176901">
    <property type="component" value="Unassembled WGS sequence"/>
</dbReference>
<dbReference type="PANTHER" id="PTHR30255:SF2">
    <property type="entry name" value="SINGLE-STRANDED-DNA-SPECIFIC EXONUCLEASE RECJ"/>
    <property type="match status" value="1"/>
</dbReference>
<name>A0A1G2R2N4_9BACT</name>
<dbReference type="InterPro" id="IPR038763">
    <property type="entry name" value="DHH_sf"/>
</dbReference>
<proteinExistence type="predicted"/>
<reference evidence="2 3" key="1">
    <citation type="journal article" date="2016" name="Nat. Commun.">
        <title>Thousands of microbial genomes shed light on interconnected biogeochemical processes in an aquifer system.</title>
        <authorList>
            <person name="Anantharaman K."/>
            <person name="Brown C.T."/>
            <person name="Hug L.A."/>
            <person name="Sharon I."/>
            <person name="Castelle C.J."/>
            <person name="Probst A.J."/>
            <person name="Thomas B.C."/>
            <person name="Singh A."/>
            <person name="Wilkins M.J."/>
            <person name="Karaoz U."/>
            <person name="Brodie E.L."/>
            <person name="Williams K.H."/>
            <person name="Hubbard S.S."/>
            <person name="Banfield J.F."/>
        </authorList>
    </citation>
    <scope>NUCLEOTIDE SEQUENCE [LARGE SCALE GENOMIC DNA]</scope>
</reference>
<comment type="caution">
    <text evidence="2">The sequence shown here is derived from an EMBL/GenBank/DDBJ whole genome shotgun (WGS) entry which is preliminary data.</text>
</comment>
<sequence length="392" mass="43732">MPEIKNLKKAAQRIKKAVQQKERIILYGDSDLDGVCSVIILQETLLSLGGNISALYFPDREQEGYGITKTALEKLQPYAPGLLISMDLGITNFKEIRQARAMGFEVILVDHHEILDVVPQANIIVDPKQPGETYPFHGFAACGLTLRLALMLLNKEASLALISGLKELAALATIADMMPRKEDNVQIIEEGLATIQQSWRPGIKAFERFEEFKRIESVEVRITQMIALLNVRDVEHGIPAAYRVLASHTEDEAVGLLAVLQEKHKVRKDNIRLYTERVRSSLERLPRPAVIFEGDGSFDYILLGSVASTISQEYNTPTFIYKKGESESIGSVRAPSGYDTVQAMKACAPLLITYGGHAQASGFRLNNENLEKFKDCLIDYFTNHLRKEGKLS</sequence>
<dbReference type="STRING" id="1802451.A3C82_02510"/>
<dbReference type="EMBL" id="MHTW01000018">
    <property type="protein sequence ID" value="OHA67100.1"/>
    <property type="molecule type" value="Genomic_DNA"/>
</dbReference>
<organism evidence="2 3">
    <name type="scientific">Candidatus Wildermuthbacteria bacterium RIFCSPHIGHO2_02_FULL_47_12</name>
    <dbReference type="NCBI Taxonomy" id="1802451"/>
    <lineage>
        <taxon>Bacteria</taxon>
        <taxon>Candidatus Wildermuthiibacteriota</taxon>
    </lineage>
</organism>
<dbReference type="SUPFAM" id="SSF64182">
    <property type="entry name" value="DHH phosphoesterases"/>
    <property type="match status" value="1"/>
</dbReference>
<dbReference type="Gene3D" id="3.10.310.30">
    <property type="match status" value="1"/>
</dbReference>
<gene>
    <name evidence="2" type="ORF">A3C82_02510</name>
</gene>
<dbReference type="PANTHER" id="PTHR30255">
    <property type="entry name" value="SINGLE-STRANDED-DNA-SPECIFIC EXONUCLEASE RECJ"/>
    <property type="match status" value="1"/>
</dbReference>
<accession>A0A1G2R2N4</accession>
<evidence type="ECO:0000313" key="2">
    <source>
        <dbReference type="EMBL" id="OHA67100.1"/>
    </source>
</evidence>
<evidence type="ECO:0000259" key="1">
    <source>
        <dbReference type="Pfam" id="PF01368"/>
    </source>
</evidence>
<feature type="domain" description="DDH" evidence="1">
    <location>
        <begin position="23"/>
        <end position="171"/>
    </location>
</feature>
<dbReference type="AlphaFoldDB" id="A0A1G2R2N4"/>
<evidence type="ECO:0000313" key="3">
    <source>
        <dbReference type="Proteomes" id="UP000176901"/>
    </source>
</evidence>
<protein>
    <recommendedName>
        <fullName evidence="1">DDH domain-containing protein</fullName>
    </recommendedName>
</protein>
<dbReference type="Pfam" id="PF01368">
    <property type="entry name" value="DHH"/>
    <property type="match status" value="1"/>
</dbReference>
<dbReference type="InterPro" id="IPR001667">
    <property type="entry name" value="DDH_dom"/>
</dbReference>
<dbReference type="Gene3D" id="3.90.1640.30">
    <property type="match status" value="1"/>
</dbReference>
<dbReference type="InterPro" id="IPR051673">
    <property type="entry name" value="SSDNA_exonuclease_RecJ"/>
</dbReference>
<dbReference type="GO" id="GO:0004527">
    <property type="term" value="F:exonuclease activity"/>
    <property type="evidence" value="ECO:0007669"/>
    <property type="project" value="UniProtKB-KW"/>
</dbReference>